<sequence length="88" mass="10161">MKGEQKIIYQVSADDGTGGERNLGYAAGEKSDIIAYYEPYKPYKEAEIYLREIKVNIVTGKMAEYIQILNQEKIQLESRLKQIKDELK</sequence>
<name>A0A3G6T2E0_9FLAO</name>
<dbReference type="EMBL" id="CP033932">
    <property type="protein sequence ID" value="AZB23615.1"/>
    <property type="molecule type" value="Genomic_DNA"/>
</dbReference>
<accession>A0A3G6T2E0</accession>
<gene>
    <name evidence="1" type="ORF">EG339_02745</name>
</gene>
<keyword evidence="2" id="KW-1185">Reference proteome</keyword>
<dbReference type="KEGG" id="cben:EG339_02745"/>
<protein>
    <submittedName>
        <fullName evidence="1">Uncharacterized protein</fullName>
    </submittedName>
</protein>
<dbReference type="GeneID" id="99063719"/>
<organism evidence="1 2">
    <name type="scientific">Chryseobacterium bernardetii</name>
    <dbReference type="NCBI Taxonomy" id="1241978"/>
    <lineage>
        <taxon>Bacteria</taxon>
        <taxon>Pseudomonadati</taxon>
        <taxon>Bacteroidota</taxon>
        <taxon>Flavobacteriia</taxon>
        <taxon>Flavobacteriales</taxon>
        <taxon>Weeksellaceae</taxon>
        <taxon>Chryseobacterium group</taxon>
        <taxon>Chryseobacterium</taxon>
    </lineage>
</organism>
<reference evidence="2" key="1">
    <citation type="submission" date="2018-11" db="EMBL/GenBank/DDBJ databases">
        <title>Proposal to divide the Flavobacteriaceae and reorganize its genera based on Amino Acid Identity values calculated from whole genome sequences.</title>
        <authorList>
            <person name="Nicholson A.C."/>
            <person name="Gulvik C.A."/>
            <person name="Whitney A.M."/>
            <person name="Humrighouse B.W."/>
            <person name="Bell M."/>
            <person name="Holmes B."/>
            <person name="Steigerwalt A.G."/>
            <person name="Villarma A."/>
            <person name="Sheth M."/>
            <person name="Batra D."/>
            <person name="Pryor J."/>
            <person name="Bernardet J.-F."/>
            <person name="Hugo C."/>
            <person name="Kampfer P."/>
            <person name="Newman J."/>
            <person name="McQuiston J.R."/>
        </authorList>
    </citation>
    <scope>NUCLEOTIDE SEQUENCE [LARGE SCALE GENOMIC DNA]</scope>
    <source>
        <strain evidence="2">G0229</strain>
    </source>
</reference>
<dbReference type="AlphaFoldDB" id="A0A3G6T2E0"/>
<proteinExistence type="predicted"/>
<dbReference type="RefSeq" id="WP_123868752.1">
    <property type="nucleotide sequence ID" value="NZ_CP033932.1"/>
</dbReference>
<evidence type="ECO:0000313" key="1">
    <source>
        <dbReference type="EMBL" id="AZB23615.1"/>
    </source>
</evidence>
<dbReference type="Proteomes" id="UP000271193">
    <property type="component" value="Chromosome"/>
</dbReference>
<evidence type="ECO:0000313" key="2">
    <source>
        <dbReference type="Proteomes" id="UP000271193"/>
    </source>
</evidence>